<protein>
    <submittedName>
        <fullName evidence="1">Uncharacterized protein</fullName>
    </submittedName>
</protein>
<sequence length="63" mass="7029">MVYSWSEVFNTPVGNEVLVVFEKGGQALADDEGRIAMISGKDLRAGPRHVKWLKSIEIKKIVD</sequence>
<dbReference type="Proteomes" id="UP000184339">
    <property type="component" value="Unassembled WGS sequence"/>
</dbReference>
<evidence type="ECO:0000313" key="1">
    <source>
        <dbReference type="EMBL" id="SHN20486.1"/>
    </source>
</evidence>
<accession>A0A1M7PSR5</accession>
<keyword evidence="2" id="KW-1185">Reference proteome</keyword>
<proteinExistence type="predicted"/>
<dbReference type="STRING" id="551987.SAMN05192549_105361"/>
<dbReference type="AlphaFoldDB" id="A0A1M7PSR5"/>
<name>A0A1M7PSR5_9BURK</name>
<dbReference type="OrthoDB" id="5366082at2"/>
<dbReference type="RefSeq" id="WP_072785230.1">
    <property type="nucleotide sequence ID" value="NZ_FRCX01000005.1"/>
</dbReference>
<dbReference type="EMBL" id="FRCX01000005">
    <property type="protein sequence ID" value="SHN20486.1"/>
    <property type="molecule type" value="Genomic_DNA"/>
</dbReference>
<gene>
    <name evidence="1" type="ORF">SAMN05192549_105361</name>
</gene>
<evidence type="ECO:0000313" key="2">
    <source>
        <dbReference type="Proteomes" id="UP000184339"/>
    </source>
</evidence>
<reference evidence="2" key="1">
    <citation type="submission" date="2016-11" db="EMBL/GenBank/DDBJ databases">
        <authorList>
            <person name="Varghese N."/>
            <person name="Submissions S."/>
        </authorList>
    </citation>
    <scope>NUCLEOTIDE SEQUENCE [LARGE SCALE GENOMIC DNA]</scope>
    <source>
        <strain evidence="2">Sac-22</strain>
    </source>
</reference>
<dbReference type="InterPro" id="IPR036374">
    <property type="entry name" value="OxRdtase_Mopterin-bd_sf"/>
</dbReference>
<dbReference type="Gene3D" id="3.90.420.10">
    <property type="entry name" value="Oxidoreductase, molybdopterin-binding domain"/>
    <property type="match status" value="1"/>
</dbReference>
<organism evidence="1 2">
    <name type="scientific">Duganella sacchari</name>
    <dbReference type="NCBI Taxonomy" id="551987"/>
    <lineage>
        <taxon>Bacteria</taxon>
        <taxon>Pseudomonadati</taxon>
        <taxon>Pseudomonadota</taxon>
        <taxon>Betaproteobacteria</taxon>
        <taxon>Burkholderiales</taxon>
        <taxon>Oxalobacteraceae</taxon>
        <taxon>Telluria group</taxon>
        <taxon>Duganella</taxon>
    </lineage>
</organism>